<dbReference type="PANTHER" id="PTHR43046:SF12">
    <property type="entry name" value="GDP-MANNOSE MANNOSYL HYDROLASE"/>
    <property type="match status" value="1"/>
</dbReference>
<sequence>MNESRPVPERAPGQPRMTQAEYARSRHAVWLGASVLFTDVLGRVLLVKPVYRRQWLLPGGGVESGESPAEAAAREVAEELGLVRRPGRLLATHFLPPGHPDVARDLPFPGEIQYVYDGGVLTAPDIAALRLPPDELADFAFLDAAGAAARMIPVDAGTMTAALRARLSGTTADLASGRHVGEAPTAG</sequence>
<feature type="domain" description="Nudix hydrolase" evidence="6">
    <location>
        <begin position="28"/>
        <end position="167"/>
    </location>
</feature>
<reference evidence="8" key="1">
    <citation type="journal article" date="2019" name="Int. J. Syst. Evol. Microbiol.">
        <title>The Global Catalogue of Microorganisms (GCM) 10K type strain sequencing project: providing services to taxonomists for standard genome sequencing and annotation.</title>
        <authorList>
            <consortium name="The Broad Institute Genomics Platform"/>
            <consortium name="The Broad Institute Genome Sequencing Center for Infectious Disease"/>
            <person name="Wu L."/>
            <person name="Ma J."/>
        </authorList>
    </citation>
    <scope>NUCLEOTIDE SEQUENCE [LARGE SCALE GENOMIC DNA]</scope>
    <source>
        <strain evidence="8">CGMCC 1.15809</strain>
    </source>
</reference>
<evidence type="ECO:0000313" key="7">
    <source>
        <dbReference type="EMBL" id="MFC5891551.1"/>
    </source>
</evidence>
<evidence type="ECO:0000256" key="2">
    <source>
        <dbReference type="ARBA" id="ARBA00005582"/>
    </source>
</evidence>
<evidence type="ECO:0000256" key="1">
    <source>
        <dbReference type="ARBA" id="ARBA00001946"/>
    </source>
</evidence>
<gene>
    <name evidence="7" type="ORF">ACFP3M_01735</name>
</gene>
<dbReference type="SUPFAM" id="SSF55811">
    <property type="entry name" value="Nudix"/>
    <property type="match status" value="1"/>
</dbReference>
<comment type="cofactor">
    <cofactor evidence="1">
        <name>Mg(2+)</name>
        <dbReference type="ChEBI" id="CHEBI:18420"/>
    </cofactor>
</comment>
<evidence type="ECO:0000259" key="6">
    <source>
        <dbReference type="PROSITE" id="PS51462"/>
    </source>
</evidence>
<dbReference type="PROSITE" id="PS51462">
    <property type="entry name" value="NUDIX"/>
    <property type="match status" value="1"/>
</dbReference>
<dbReference type="Gene3D" id="3.90.79.10">
    <property type="entry name" value="Nucleoside Triphosphate Pyrophosphohydrolase"/>
    <property type="match status" value="1"/>
</dbReference>
<protein>
    <submittedName>
        <fullName evidence="7">NUDIX domain-containing protein</fullName>
    </submittedName>
</protein>
<dbReference type="RefSeq" id="WP_345081534.1">
    <property type="nucleotide sequence ID" value="NZ_BAAAWG010000006.1"/>
</dbReference>
<keyword evidence="8" id="KW-1185">Reference proteome</keyword>
<dbReference type="InterPro" id="IPR015797">
    <property type="entry name" value="NUDIX_hydrolase-like_dom_sf"/>
</dbReference>
<comment type="caution">
    <text evidence="7">The sequence shown here is derived from an EMBL/GenBank/DDBJ whole genome shotgun (WGS) entry which is preliminary data.</text>
</comment>
<proteinExistence type="inferred from homology"/>
<dbReference type="EMBL" id="JBHSPW010000001">
    <property type="protein sequence ID" value="MFC5891551.1"/>
    <property type="molecule type" value="Genomic_DNA"/>
</dbReference>
<comment type="similarity">
    <text evidence="2 5">Belongs to the Nudix hydrolase family.</text>
</comment>
<dbReference type="PANTHER" id="PTHR43046">
    <property type="entry name" value="GDP-MANNOSE MANNOSYL HYDROLASE"/>
    <property type="match status" value="1"/>
</dbReference>
<evidence type="ECO:0000256" key="4">
    <source>
        <dbReference type="ARBA" id="ARBA00022842"/>
    </source>
</evidence>
<evidence type="ECO:0000256" key="3">
    <source>
        <dbReference type="ARBA" id="ARBA00022801"/>
    </source>
</evidence>
<keyword evidence="4" id="KW-0460">Magnesium</keyword>
<name>A0ABW1FBR8_9ACTN</name>
<dbReference type="InterPro" id="IPR020084">
    <property type="entry name" value="NUDIX_hydrolase_CS"/>
</dbReference>
<organism evidence="7 8">
    <name type="scientific">Streptomyces ramulosus</name>
    <dbReference type="NCBI Taxonomy" id="47762"/>
    <lineage>
        <taxon>Bacteria</taxon>
        <taxon>Bacillati</taxon>
        <taxon>Actinomycetota</taxon>
        <taxon>Actinomycetes</taxon>
        <taxon>Kitasatosporales</taxon>
        <taxon>Streptomycetaceae</taxon>
        <taxon>Streptomyces</taxon>
    </lineage>
</organism>
<dbReference type="InterPro" id="IPR000086">
    <property type="entry name" value="NUDIX_hydrolase_dom"/>
</dbReference>
<dbReference type="PRINTS" id="PR00502">
    <property type="entry name" value="NUDIXFAMILY"/>
</dbReference>
<keyword evidence="3 5" id="KW-0378">Hydrolase</keyword>
<dbReference type="InterPro" id="IPR020476">
    <property type="entry name" value="Nudix_hydrolase"/>
</dbReference>
<evidence type="ECO:0000256" key="5">
    <source>
        <dbReference type="RuleBase" id="RU003476"/>
    </source>
</evidence>
<dbReference type="CDD" id="cd18876">
    <property type="entry name" value="NUDIX_Hydrolase"/>
    <property type="match status" value="1"/>
</dbReference>
<dbReference type="PROSITE" id="PS00893">
    <property type="entry name" value="NUDIX_BOX"/>
    <property type="match status" value="1"/>
</dbReference>
<accession>A0ABW1FBR8</accession>
<evidence type="ECO:0000313" key="8">
    <source>
        <dbReference type="Proteomes" id="UP001596241"/>
    </source>
</evidence>
<dbReference type="Proteomes" id="UP001596241">
    <property type="component" value="Unassembled WGS sequence"/>
</dbReference>
<dbReference type="Pfam" id="PF00293">
    <property type="entry name" value="NUDIX"/>
    <property type="match status" value="1"/>
</dbReference>